<sequence>MFHGIYCVVRGELYSACVDPLNYKLVLAPLILYILERIHREISARRSTFVTKIILHPSQVMEIQMRKVAFKSFAGQYVFLNCPDISKFQWHPFTLTSCPKEDFISVHMKIGGDWTFALANKLGMKTLTQSPEEFVSIPPHLTPKILIDGPYGAASDKICNYKVVLCVGAEERHRFDSKEKISLKKVYFVAISRDTKAIEDEDHDNLIEIYQYLTGKLLLDQIHGYLAHGGAIDGADPITGLHSPTYFGRPNFDQIFQKIKARHTDMILATMGPSLFLIKKIFDHTLNPCNLNDRSFIKQIASATGDLSSMSCPSILLSGQSLTEYSAHWMDHPDLFILISSYENSLDRMIAVVRWFVSQLYGAYASRWTKGKNEKKPYNPILGELFFGSWETKNDGEIKMCCEQVSHHPPVTAFYFENKESGTFLVGNCGQKTKFTGTAIKVEQTGSLTLYLEKWKEEYTVSFPELHLRGIMNVSMFLELTGNSRIVSSSGLSAFVDFIPKPWFSGEYHTLQGYIFTTNNEAEKLVYLNGKWTEKVFHSRNTETFECLLFDAESSSIEQPKVKPIEEQSENETFKVWSKVTEALKAGDYNKATKEKNEIEEKQRSIRRSRQEKGEVWVPSNFHFVEEESLKNLSPGGLFSIKPKENNEFSSKSEGRCSPINDNLMELLLMIAACKESSAKKIIAVMPYFPYSKHSKKKTSRETIAAKLVADMLEVADLHTPQIRSFFNIPVDNLLVDPILSKFIVENIPDYKNAVVVAKNTVTSFADMLCIPFAIIHDDHLKAENDHHIYICTQILNFIFKDDIIDCADTFILSANLLKQRGATDIYIIATHGVLSGDSLSKINSCGDILKLLITNSLPVNEESAKLVVIDMSHIISEAIRRVNNGESISFLFHNSI</sequence>
<organism evidence="6 8">
    <name type="scientific">Rozella allomycis (strain CSF55)</name>
    <dbReference type="NCBI Taxonomy" id="988480"/>
    <lineage>
        <taxon>Eukaryota</taxon>
        <taxon>Fungi</taxon>
        <taxon>Fungi incertae sedis</taxon>
        <taxon>Cryptomycota</taxon>
        <taxon>Cryptomycota incertae sedis</taxon>
        <taxon>Rozella</taxon>
    </lineage>
</organism>
<evidence type="ECO:0000313" key="6">
    <source>
        <dbReference type="EMBL" id="EPZ31007.1"/>
    </source>
</evidence>
<evidence type="ECO:0000313" key="9">
    <source>
        <dbReference type="Proteomes" id="UP000281549"/>
    </source>
</evidence>
<dbReference type="PANTHER" id="PTHR10972">
    <property type="entry name" value="OXYSTEROL-BINDING PROTEIN-RELATED"/>
    <property type="match status" value="1"/>
</dbReference>
<keyword evidence="8" id="KW-1185">Reference proteome</keyword>
<dbReference type="GO" id="GO:0006015">
    <property type="term" value="P:5-phosphoribose 1-diphosphate biosynthetic process"/>
    <property type="evidence" value="ECO:0007669"/>
    <property type="project" value="UniProtKB-ARBA"/>
</dbReference>
<dbReference type="InterPro" id="IPR037239">
    <property type="entry name" value="OSBP_sf"/>
</dbReference>
<dbReference type="InterPro" id="IPR029099">
    <property type="entry name" value="Pribosyltran_N"/>
</dbReference>
<dbReference type="AlphaFoldDB" id="A0A075AR06"/>
<evidence type="ECO:0000256" key="1">
    <source>
        <dbReference type="ARBA" id="ARBA00006478"/>
    </source>
</evidence>
<protein>
    <submittedName>
        <fullName evidence="7">Phosphoribosyl pyrophosphokinase</fullName>
    </submittedName>
    <submittedName>
        <fullName evidence="6">Ribose-phosphate diphosphokinase domain-containing protein</fullName>
        <ecNumber evidence="6">2.7.6.1</ecNumber>
    </submittedName>
</protein>
<dbReference type="HOGENOM" id="CLU_322659_0_0_1"/>
<evidence type="ECO:0000256" key="4">
    <source>
        <dbReference type="RuleBase" id="RU003844"/>
    </source>
</evidence>
<comment type="similarity">
    <text evidence="1">Belongs to the ribose-phosphate pyrophosphokinase family.</text>
</comment>
<dbReference type="NCBIfam" id="TIGR01251">
    <property type="entry name" value="ribP_PPkin"/>
    <property type="match status" value="1"/>
</dbReference>
<evidence type="ECO:0000259" key="5">
    <source>
        <dbReference type="PROSITE" id="PS51384"/>
    </source>
</evidence>
<dbReference type="PANTHER" id="PTHR10972:SF184">
    <property type="entry name" value="OXYSTEROL-BINDING PROTEIN HOMOLOG 4-RELATED"/>
    <property type="match status" value="1"/>
</dbReference>
<proteinExistence type="inferred from homology"/>
<dbReference type="InterPro" id="IPR017927">
    <property type="entry name" value="FAD-bd_FR_type"/>
</dbReference>
<dbReference type="SMART" id="SM01400">
    <property type="entry name" value="Pribosyltran_N"/>
    <property type="match status" value="1"/>
</dbReference>
<dbReference type="Pfam" id="PF14572">
    <property type="entry name" value="Pribosyl_synth"/>
    <property type="match status" value="1"/>
</dbReference>
<dbReference type="GO" id="GO:0016020">
    <property type="term" value="C:membrane"/>
    <property type="evidence" value="ECO:0007669"/>
    <property type="project" value="TreeGrafter"/>
</dbReference>
<dbReference type="GO" id="GO:0004749">
    <property type="term" value="F:ribose phosphate diphosphokinase activity"/>
    <property type="evidence" value="ECO:0007669"/>
    <property type="project" value="UniProtKB-EC"/>
</dbReference>
<dbReference type="InterPro" id="IPR029057">
    <property type="entry name" value="PRTase-like"/>
</dbReference>
<dbReference type="InterPro" id="IPR000836">
    <property type="entry name" value="PRTase_dom"/>
</dbReference>
<dbReference type="PROSITE" id="PS51384">
    <property type="entry name" value="FAD_FR"/>
    <property type="match status" value="1"/>
</dbReference>
<dbReference type="PROSITE" id="PS01013">
    <property type="entry name" value="OSBP"/>
    <property type="match status" value="1"/>
</dbReference>
<dbReference type="GO" id="GO:0000287">
    <property type="term" value="F:magnesium ion binding"/>
    <property type="evidence" value="ECO:0007669"/>
    <property type="project" value="InterPro"/>
</dbReference>
<accession>A0A075AR06</accession>
<evidence type="ECO:0000256" key="3">
    <source>
        <dbReference type="ARBA" id="ARBA00022727"/>
    </source>
</evidence>
<dbReference type="SUPFAM" id="SSF63380">
    <property type="entry name" value="Riboflavin synthase domain-like"/>
    <property type="match status" value="1"/>
</dbReference>
<dbReference type="Gene3D" id="1.10.287.2720">
    <property type="match status" value="1"/>
</dbReference>
<dbReference type="Gene3D" id="3.40.50.80">
    <property type="entry name" value="Nucleotide-binding domain of ferredoxin-NADP reductase (FNR) module"/>
    <property type="match status" value="1"/>
</dbReference>
<dbReference type="OrthoDB" id="14833at2759"/>
<dbReference type="InterPro" id="IPR018494">
    <property type="entry name" value="Oxysterol-bd_CS"/>
</dbReference>
<dbReference type="FunFam" id="3.40.50.2020:FF:000014">
    <property type="entry name" value="Ribose-phosphate pyrophosphokinase 1"/>
    <property type="match status" value="1"/>
</dbReference>
<reference evidence="7" key="3">
    <citation type="submission" date="2018-08" db="EMBL/GenBank/DDBJ databases">
        <title>Leveraging single-cell genomics to expand the Fungal Tree of Life.</title>
        <authorList>
            <consortium name="DOE Joint Genome Institute"/>
            <person name="Ahrendt S.R."/>
            <person name="Quandt C.A."/>
            <person name="Ciobanu D."/>
            <person name="Clum A."/>
            <person name="Salamov A."/>
            <person name="Andreopoulos B."/>
            <person name="Cheng J.-F."/>
            <person name="Woyke T."/>
            <person name="Pelin A."/>
            <person name="Henrissat B."/>
            <person name="Reynolds N."/>
            <person name="Benny G.L."/>
            <person name="Smith M.E."/>
            <person name="James T.Y."/>
            <person name="Grigoriev I.V."/>
        </authorList>
    </citation>
    <scope>NUCLEOTIDE SEQUENCE</scope>
    <source>
        <strain evidence="7">CSF55</strain>
    </source>
</reference>
<reference evidence="9" key="2">
    <citation type="journal article" date="2018" name="Nat. Microbiol.">
        <title>Leveraging single-cell genomics to expand the fungal tree of life.</title>
        <authorList>
            <person name="Ahrendt S.R."/>
            <person name="Quandt C.A."/>
            <person name="Ciobanu D."/>
            <person name="Clum A."/>
            <person name="Salamov A."/>
            <person name="Andreopoulos B."/>
            <person name="Cheng J.F."/>
            <person name="Woyke T."/>
            <person name="Pelin A."/>
            <person name="Henrissat B."/>
            <person name="Reynolds N.K."/>
            <person name="Benny G.L."/>
            <person name="Smith M.E."/>
            <person name="James T.Y."/>
            <person name="Grigoriev I.V."/>
        </authorList>
    </citation>
    <scope>NUCLEOTIDE SEQUENCE [LARGE SCALE GENOMIC DNA]</scope>
    <source>
        <strain evidence="9">CSF55</strain>
    </source>
</reference>
<dbReference type="Proteomes" id="UP000281549">
    <property type="component" value="Unassembled WGS sequence"/>
</dbReference>
<dbReference type="GO" id="GO:0009165">
    <property type="term" value="P:nucleotide biosynthetic process"/>
    <property type="evidence" value="ECO:0007669"/>
    <property type="project" value="UniProtKB-KW"/>
</dbReference>
<evidence type="ECO:0000313" key="8">
    <source>
        <dbReference type="Proteomes" id="UP000030755"/>
    </source>
</evidence>
<dbReference type="EMBL" id="ML004906">
    <property type="protein sequence ID" value="RKP22187.1"/>
    <property type="molecule type" value="Genomic_DNA"/>
</dbReference>
<dbReference type="GO" id="GO:0008142">
    <property type="term" value="F:oxysterol binding"/>
    <property type="evidence" value="ECO:0007669"/>
    <property type="project" value="TreeGrafter"/>
</dbReference>
<keyword evidence="6" id="KW-0808">Transferase</keyword>
<dbReference type="GO" id="GO:0016491">
    <property type="term" value="F:oxidoreductase activity"/>
    <property type="evidence" value="ECO:0007669"/>
    <property type="project" value="InterPro"/>
</dbReference>
<comment type="similarity">
    <text evidence="2 4">Belongs to the OSBP family.</text>
</comment>
<dbReference type="Gene3D" id="2.40.160.120">
    <property type="match status" value="1"/>
</dbReference>
<dbReference type="Pfam" id="PF01237">
    <property type="entry name" value="Oxysterol_BP"/>
    <property type="match status" value="2"/>
</dbReference>
<dbReference type="InterPro" id="IPR013112">
    <property type="entry name" value="FAD-bd_8"/>
</dbReference>
<dbReference type="EMBL" id="KE561324">
    <property type="protein sequence ID" value="EPZ31007.1"/>
    <property type="molecule type" value="Genomic_DNA"/>
</dbReference>
<name>A0A075AR06_ROZAC</name>
<dbReference type="SUPFAM" id="SSF144000">
    <property type="entry name" value="Oxysterol-binding protein-like"/>
    <property type="match status" value="1"/>
</dbReference>
<dbReference type="Proteomes" id="UP000030755">
    <property type="component" value="Unassembled WGS sequence"/>
</dbReference>
<dbReference type="EC" id="2.7.6.1" evidence="6"/>
<dbReference type="InterPro" id="IPR017938">
    <property type="entry name" value="Riboflavin_synthase-like_b-brl"/>
</dbReference>
<reference evidence="6 8" key="1">
    <citation type="journal article" date="2013" name="Curr. Biol.">
        <title>Shared signatures of parasitism and phylogenomics unite Cryptomycota and microsporidia.</title>
        <authorList>
            <person name="James T.Y."/>
            <person name="Pelin A."/>
            <person name="Bonen L."/>
            <person name="Ahrendt S."/>
            <person name="Sain D."/>
            <person name="Corradi N."/>
            <person name="Stajich J.E."/>
        </authorList>
    </citation>
    <scope>NUCLEOTIDE SEQUENCE [LARGE SCALE GENOMIC DNA]</scope>
    <source>
        <strain evidence="6">CSF55</strain>
        <strain evidence="6">CSF55</strain>
    </source>
</reference>
<dbReference type="Gene3D" id="3.40.50.2020">
    <property type="match status" value="2"/>
</dbReference>
<feature type="domain" description="FAD-binding FR-type" evidence="5">
    <location>
        <begin position="42"/>
        <end position="157"/>
    </location>
</feature>
<keyword evidence="3" id="KW-0545">Nucleotide biosynthesis</keyword>
<dbReference type="InterPro" id="IPR005946">
    <property type="entry name" value="Rib-P_diPkinase"/>
</dbReference>
<dbReference type="STRING" id="988480.A0A075AR06"/>
<dbReference type="Pfam" id="PF13793">
    <property type="entry name" value="Pribosyltran_N"/>
    <property type="match status" value="1"/>
</dbReference>
<dbReference type="InterPro" id="IPR000648">
    <property type="entry name" value="Oxysterol-bd"/>
</dbReference>
<evidence type="ECO:0000256" key="2">
    <source>
        <dbReference type="ARBA" id="ARBA00008842"/>
    </source>
</evidence>
<dbReference type="Gene3D" id="6.10.140.1150">
    <property type="match status" value="1"/>
</dbReference>
<dbReference type="GO" id="GO:0016301">
    <property type="term" value="F:kinase activity"/>
    <property type="evidence" value="ECO:0007669"/>
    <property type="project" value="UniProtKB-KW"/>
</dbReference>
<evidence type="ECO:0000313" key="7">
    <source>
        <dbReference type="EMBL" id="RKP22187.1"/>
    </source>
</evidence>
<dbReference type="CDD" id="cd06186">
    <property type="entry name" value="NOX_Duox_like_FAD_NADP"/>
    <property type="match status" value="1"/>
</dbReference>
<dbReference type="InterPro" id="IPR039261">
    <property type="entry name" value="FNR_nucleotide-bd"/>
</dbReference>
<keyword evidence="6" id="KW-0418">Kinase</keyword>
<dbReference type="SUPFAM" id="SSF53271">
    <property type="entry name" value="PRTase-like"/>
    <property type="match status" value="1"/>
</dbReference>
<dbReference type="CDD" id="cd06223">
    <property type="entry name" value="PRTases_typeI"/>
    <property type="match status" value="1"/>
</dbReference>
<dbReference type="Pfam" id="PF08022">
    <property type="entry name" value="FAD_binding_8"/>
    <property type="match status" value="1"/>
</dbReference>
<dbReference type="GO" id="GO:0005829">
    <property type="term" value="C:cytosol"/>
    <property type="evidence" value="ECO:0007669"/>
    <property type="project" value="TreeGrafter"/>
</dbReference>
<gene>
    <name evidence="6" type="ORF">O9G_001481</name>
    <name evidence="7" type="ORF">ROZALSC1DRAFT_26430</name>
</gene>